<comment type="similarity">
    <text evidence="2">Belongs to the UPF0496 family.</text>
</comment>
<feature type="transmembrane region" description="Helical" evidence="7">
    <location>
        <begin position="224"/>
        <end position="245"/>
    </location>
</feature>
<evidence type="ECO:0000256" key="7">
    <source>
        <dbReference type="SAM" id="Phobius"/>
    </source>
</evidence>
<evidence type="ECO:0000256" key="3">
    <source>
        <dbReference type="ARBA" id="ARBA00022692"/>
    </source>
</evidence>
<dbReference type="PANTHER" id="PTHR31113">
    <property type="entry name" value="UPF0496 PROTEIN 3-RELATED"/>
    <property type="match status" value="1"/>
</dbReference>
<dbReference type="EMBL" id="JAJSOW010000102">
    <property type="protein sequence ID" value="KAI9178271.1"/>
    <property type="molecule type" value="Genomic_DNA"/>
</dbReference>
<keyword evidence="4 7" id="KW-1133">Transmembrane helix</keyword>
<gene>
    <name evidence="8" type="ORF">LWI28_024537</name>
</gene>
<evidence type="ECO:0000256" key="1">
    <source>
        <dbReference type="ARBA" id="ARBA00004370"/>
    </source>
</evidence>
<feature type="compositionally biased region" description="Polar residues" evidence="6">
    <location>
        <begin position="32"/>
        <end position="46"/>
    </location>
</feature>
<reference evidence="8" key="2">
    <citation type="submission" date="2023-02" db="EMBL/GenBank/DDBJ databases">
        <authorList>
            <person name="Swenson N.G."/>
            <person name="Wegrzyn J.L."/>
            <person name="Mcevoy S.L."/>
        </authorList>
    </citation>
    <scope>NUCLEOTIDE SEQUENCE</scope>
    <source>
        <strain evidence="8">91603</strain>
        <tissue evidence="8">Leaf</tissue>
    </source>
</reference>
<accession>A0AAD5NT76</accession>
<proteinExistence type="inferred from homology"/>
<name>A0AAD5NT76_ACENE</name>
<evidence type="ECO:0000256" key="5">
    <source>
        <dbReference type="ARBA" id="ARBA00023136"/>
    </source>
</evidence>
<reference evidence="8" key="1">
    <citation type="journal article" date="2022" name="Plant J.">
        <title>Strategies of tolerance reflected in two North American maple genomes.</title>
        <authorList>
            <person name="McEvoy S.L."/>
            <person name="Sezen U.U."/>
            <person name="Trouern-Trend A."/>
            <person name="McMahon S.M."/>
            <person name="Schaberg P.G."/>
            <person name="Yang J."/>
            <person name="Wegrzyn J.L."/>
            <person name="Swenson N.G."/>
        </authorList>
    </citation>
    <scope>NUCLEOTIDE SEQUENCE</scope>
    <source>
        <strain evidence="8">91603</strain>
    </source>
</reference>
<dbReference type="InterPro" id="IPR007749">
    <property type="entry name" value="DUF677"/>
</dbReference>
<evidence type="ECO:0000256" key="2">
    <source>
        <dbReference type="ARBA" id="ARBA00009074"/>
    </source>
</evidence>
<organism evidence="8 9">
    <name type="scientific">Acer negundo</name>
    <name type="common">Box elder</name>
    <dbReference type="NCBI Taxonomy" id="4023"/>
    <lineage>
        <taxon>Eukaryota</taxon>
        <taxon>Viridiplantae</taxon>
        <taxon>Streptophyta</taxon>
        <taxon>Embryophyta</taxon>
        <taxon>Tracheophyta</taxon>
        <taxon>Spermatophyta</taxon>
        <taxon>Magnoliopsida</taxon>
        <taxon>eudicotyledons</taxon>
        <taxon>Gunneridae</taxon>
        <taxon>Pentapetalae</taxon>
        <taxon>rosids</taxon>
        <taxon>malvids</taxon>
        <taxon>Sapindales</taxon>
        <taxon>Sapindaceae</taxon>
        <taxon>Hippocastanoideae</taxon>
        <taxon>Acereae</taxon>
        <taxon>Acer</taxon>
    </lineage>
</organism>
<keyword evidence="9" id="KW-1185">Reference proteome</keyword>
<keyword evidence="5 7" id="KW-0472">Membrane</keyword>
<evidence type="ECO:0000256" key="6">
    <source>
        <dbReference type="SAM" id="MobiDB-lite"/>
    </source>
</evidence>
<dbReference type="PANTHER" id="PTHR31113:SF5">
    <property type="entry name" value="OS04G0405700 PROTEIN"/>
    <property type="match status" value="1"/>
</dbReference>
<feature type="transmembrane region" description="Helical" evidence="7">
    <location>
        <begin position="251"/>
        <end position="268"/>
    </location>
</feature>
<dbReference type="GO" id="GO:0016020">
    <property type="term" value="C:membrane"/>
    <property type="evidence" value="ECO:0007669"/>
    <property type="project" value="UniProtKB-SubCell"/>
</dbReference>
<dbReference type="Pfam" id="PF05055">
    <property type="entry name" value="DUF677"/>
    <property type="match status" value="1"/>
</dbReference>
<feature type="region of interest" description="Disordered" evidence="6">
    <location>
        <begin position="27"/>
        <end position="46"/>
    </location>
</feature>
<comment type="subcellular location">
    <subcellularLocation>
        <location evidence="1">Membrane</location>
    </subcellularLocation>
</comment>
<dbReference type="Proteomes" id="UP001064489">
    <property type="component" value="Chromosome 5"/>
</dbReference>
<dbReference type="AlphaFoldDB" id="A0AAD5NT76"/>
<protein>
    <submittedName>
        <fullName evidence="8">Uncharacterized protein</fullName>
    </submittedName>
</protein>
<evidence type="ECO:0000313" key="9">
    <source>
        <dbReference type="Proteomes" id="UP001064489"/>
    </source>
</evidence>
<comment type="caution">
    <text evidence="8">The sequence shown here is derived from an EMBL/GenBank/DDBJ whole genome shotgun (WGS) entry which is preliminary data.</text>
</comment>
<evidence type="ECO:0000313" key="8">
    <source>
        <dbReference type="EMBL" id="KAI9178271.1"/>
    </source>
</evidence>
<keyword evidence="3 7" id="KW-0812">Transmembrane</keyword>
<evidence type="ECO:0000256" key="4">
    <source>
        <dbReference type="ARBA" id="ARBA00022989"/>
    </source>
</evidence>
<sequence length="382" mass="42725">MLQCLSNKSTSATSSIPASLATINNHACPPAGNSTEGSPATSTQRSPTVNLTWQYAQTVHTNSFKDMWTVIHVPNDDQNQVQVQIEHINGDDDLHQLHLSRVLQPNRECVQEALQHAKPNTLTRLVSDYFDHSESTTKLCLLLHQSIYRARVLYAPLEELLEITPLDNHCITQSQCNQAFEVLLQFDSVDNPFPCSNSHNFQRMRGSFSELDRNLRKSRSRVRLFHHATSGAALCVIGTAVAVTIAAAAVATHALIAIVAAPFSTAFLPRDLTKKQRAHVEQLDAAARGTFVLDNELITIDCLVTGLYTDIEGDKRLVKWALEQGEDTNCINDVLKLLRKNRQKFTDQLKDLDEHICLCFNSVNKMRSLLLQKLDLHRTSNP</sequence>